<gene>
    <name evidence="7 9" type="primary">recO</name>
    <name evidence="9" type="ORF">FYJ80_07405</name>
</gene>
<dbReference type="InterPro" id="IPR003717">
    <property type="entry name" value="RecO"/>
</dbReference>
<dbReference type="InterPro" id="IPR042242">
    <property type="entry name" value="RecO_C"/>
</dbReference>
<dbReference type="InterPro" id="IPR012340">
    <property type="entry name" value="NA-bd_OB-fold"/>
</dbReference>
<dbReference type="Pfam" id="PF02565">
    <property type="entry name" value="RecO_C"/>
    <property type="match status" value="1"/>
</dbReference>
<evidence type="ECO:0000259" key="8">
    <source>
        <dbReference type="Pfam" id="PF11967"/>
    </source>
</evidence>
<dbReference type="Pfam" id="PF11967">
    <property type="entry name" value="RecO_N"/>
    <property type="match status" value="1"/>
</dbReference>
<feature type="domain" description="DNA replication/recombination mediator RecO N-terminal" evidence="8">
    <location>
        <begin position="22"/>
        <end position="90"/>
    </location>
</feature>
<sequence length="263" mass="29611">MTLTIRGFIFCLVDRNEKLLSVVVKTTRIKENDRLLTLLSPDIGVYNLTVYGAQKSKKCVKASLYTEAVFSVYHNKERAVRSLVDLEVISIHEQASSSLGAIFTSSLMSELVMLYKGETFLPLYELFTSCLDELDDENYVTIATQFMIRYMKLSGLLPDFIYCPVCGRAYDREETLGYNSSFSVPCCSNCDNIYSGLILPKNARAYIRDSANAPLSKALEFVISPMQASRIMRYMLRYIGLSLGVELKVMKSGLIDATFNFGN</sequence>
<dbReference type="EMBL" id="VUNN01000013">
    <property type="protein sequence ID" value="MSU06601.1"/>
    <property type="molecule type" value="Genomic_DNA"/>
</dbReference>
<dbReference type="Gene3D" id="2.40.50.140">
    <property type="entry name" value="Nucleic acid-binding proteins"/>
    <property type="match status" value="1"/>
</dbReference>
<dbReference type="GO" id="GO:0043590">
    <property type="term" value="C:bacterial nucleoid"/>
    <property type="evidence" value="ECO:0007669"/>
    <property type="project" value="TreeGrafter"/>
</dbReference>
<dbReference type="PANTHER" id="PTHR33991">
    <property type="entry name" value="DNA REPAIR PROTEIN RECO"/>
    <property type="match status" value="1"/>
</dbReference>
<evidence type="ECO:0000256" key="5">
    <source>
        <dbReference type="ARBA" id="ARBA00023204"/>
    </source>
</evidence>
<keyword evidence="10" id="KW-1185">Reference proteome</keyword>
<evidence type="ECO:0000256" key="1">
    <source>
        <dbReference type="ARBA" id="ARBA00007452"/>
    </source>
</evidence>
<dbReference type="InterPro" id="IPR037278">
    <property type="entry name" value="ARFGAP/RecO"/>
</dbReference>
<dbReference type="GO" id="GO:0006302">
    <property type="term" value="P:double-strand break repair"/>
    <property type="evidence" value="ECO:0007669"/>
    <property type="project" value="TreeGrafter"/>
</dbReference>
<dbReference type="AlphaFoldDB" id="A0A7X2PD23"/>
<organism evidence="9 10">
    <name type="scientific">Bullifex porci</name>
    <dbReference type="NCBI Taxonomy" id="2606638"/>
    <lineage>
        <taxon>Bacteria</taxon>
        <taxon>Pseudomonadati</taxon>
        <taxon>Spirochaetota</taxon>
        <taxon>Spirochaetia</taxon>
        <taxon>Spirochaetales</taxon>
        <taxon>Spirochaetaceae</taxon>
        <taxon>Bullifex</taxon>
    </lineage>
</organism>
<evidence type="ECO:0000256" key="3">
    <source>
        <dbReference type="ARBA" id="ARBA00022763"/>
    </source>
</evidence>
<evidence type="ECO:0000256" key="4">
    <source>
        <dbReference type="ARBA" id="ARBA00023172"/>
    </source>
</evidence>
<proteinExistence type="inferred from homology"/>
<evidence type="ECO:0000256" key="7">
    <source>
        <dbReference type="HAMAP-Rule" id="MF_00201"/>
    </source>
</evidence>
<name>A0A7X2PD23_9SPIO</name>
<comment type="similarity">
    <text evidence="1 7">Belongs to the RecO family.</text>
</comment>
<comment type="caution">
    <text evidence="9">The sequence shown here is derived from an EMBL/GenBank/DDBJ whole genome shotgun (WGS) entry which is preliminary data.</text>
</comment>
<dbReference type="Gene3D" id="1.20.1440.120">
    <property type="entry name" value="Recombination protein O, C-terminal domain"/>
    <property type="match status" value="1"/>
</dbReference>
<dbReference type="GO" id="GO:0006310">
    <property type="term" value="P:DNA recombination"/>
    <property type="evidence" value="ECO:0007669"/>
    <property type="project" value="UniProtKB-UniRule"/>
</dbReference>
<dbReference type="HAMAP" id="MF_00201">
    <property type="entry name" value="RecO"/>
    <property type="match status" value="1"/>
</dbReference>
<reference evidence="9 10" key="1">
    <citation type="submission" date="2019-08" db="EMBL/GenBank/DDBJ databases">
        <title>In-depth cultivation of the pig gut microbiome towards novel bacterial diversity and tailored functional studies.</title>
        <authorList>
            <person name="Wylensek D."/>
            <person name="Hitch T.C.A."/>
            <person name="Clavel T."/>
        </authorList>
    </citation>
    <scope>NUCLEOTIDE SEQUENCE [LARGE SCALE GENOMIC DNA]</scope>
    <source>
        <strain evidence="9 10">NM-380-WT-3C1</strain>
    </source>
</reference>
<evidence type="ECO:0000256" key="2">
    <source>
        <dbReference type="ARBA" id="ARBA00021310"/>
    </source>
</evidence>
<evidence type="ECO:0000313" key="10">
    <source>
        <dbReference type="Proteomes" id="UP000460549"/>
    </source>
</evidence>
<dbReference type="NCBIfam" id="TIGR00613">
    <property type="entry name" value="reco"/>
    <property type="match status" value="1"/>
</dbReference>
<protein>
    <recommendedName>
        <fullName evidence="2 7">DNA repair protein RecO</fullName>
    </recommendedName>
    <alternativeName>
        <fullName evidence="6 7">Recombination protein O</fullName>
    </alternativeName>
</protein>
<dbReference type="SUPFAM" id="SSF50249">
    <property type="entry name" value="Nucleic acid-binding proteins"/>
    <property type="match status" value="1"/>
</dbReference>
<keyword evidence="5 7" id="KW-0234">DNA repair</keyword>
<keyword evidence="4 7" id="KW-0233">DNA recombination</keyword>
<evidence type="ECO:0000313" key="9">
    <source>
        <dbReference type="EMBL" id="MSU06601.1"/>
    </source>
</evidence>
<keyword evidence="3 7" id="KW-0227">DNA damage</keyword>
<dbReference type="Proteomes" id="UP000460549">
    <property type="component" value="Unassembled WGS sequence"/>
</dbReference>
<dbReference type="PANTHER" id="PTHR33991:SF1">
    <property type="entry name" value="DNA REPAIR PROTEIN RECO"/>
    <property type="match status" value="1"/>
</dbReference>
<dbReference type="SUPFAM" id="SSF57863">
    <property type="entry name" value="ArfGap/RecO-like zinc finger"/>
    <property type="match status" value="1"/>
</dbReference>
<evidence type="ECO:0000256" key="6">
    <source>
        <dbReference type="ARBA" id="ARBA00033409"/>
    </source>
</evidence>
<dbReference type="InterPro" id="IPR022572">
    <property type="entry name" value="DNA_rep/recomb_RecO_N"/>
</dbReference>
<comment type="function">
    <text evidence="7">Involved in DNA repair and RecF pathway recombination.</text>
</comment>
<accession>A0A7X2PD23</accession>